<evidence type="ECO:0000259" key="3">
    <source>
        <dbReference type="SMART" id="SM00047"/>
    </source>
</evidence>
<dbReference type="InterPro" id="IPR002901">
    <property type="entry name" value="MGlyc_endo_b_GlcNAc-like_dom"/>
</dbReference>
<comment type="similarity">
    <text evidence="1">Belongs to the glycosyl hydrolase 73 family.</text>
</comment>
<keyword evidence="2" id="KW-0378">Hydrolase</keyword>
<dbReference type="PANTHER" id="PTHR33308">
    <property type="entry name" value="PEPTIDOGLYCAN HYDROLASE FLGJ"/>
    <property type="match status" value="1"/>
</dbReference>
<dbReference type="InterPro" id="IPR051056">
    <property type="entry name" value="Glycosyl_Hydrolase_73"/>
</dbReference>
<feature type="domain" description="Mannosyl-glycoprotein endo-beta-N-acetylglucosamidase-like" evidence="3">
    <location>
        <begin position="62"/>
        <end position="217"/>
    </location>
</feature>
<keyword evidence="5" id="KW-1185">Reference proteome</keyword>
<gene>
    <name evidence="4" type="ORF">FD46_GL000035</name>
</gene>
<dbReference type="Gene3D" id="1.10.530.10">
    <property type="match status" value="1"/>
</dbReference>
<protein>
    <submittedName>
        <fullName evidence="4">Muramidase</fullName>
    </submittedName>
</protein>
<dbReference type="GO" id="GO:0004040">
    <property type="term" value="F:amidase activity"/>
    <property type="evidence" value="ECO:0007669"/>
    <property type="project" value="InterPro"/>
</dbReference>
<evidence type="ECO:0000313" key="4">
    <source>
        <dbReference type="EMBL" id="KRL04032.1"/>
    </source>
</evidence>
<sequence>MAVKKRRRVSKKRKKNFLFENGHLQLANFLVLLLLLGILSMQLIGWLGQFNDSSSSSVETAQITDRKKRKFISQILPAAKEEQQKYGMLVSITLAQAALESDWGQSQLASRYHNLFGIKSNAESAQLLTTEEYLNGQWITVRARFATYNDWKQSVQEHTLLFVNGTAWDHNHYRQVINANNYQEAAQALQSQGYATDPGYAQKLISLIKEYQFNKYDNSNVQNTNIDY</sequence>
<dbReference type="PRINTS" id="PR01002">
    <property type="entry name" value="FLGFLGJ"/>
</dbReference>
<dbReference type="Proteomes" id="UP000051686">
    <property type="component" value="Unassembled WGS sequence"/>
</dbReference>
<accession>A0A0R1M796</accession>
<reference evidence="4 5" key="1">
    <citation type="journal article" date="2015" name="Genome Announc.">
        <title>Expanding the biotechnology potential of lactobacilli through comparative genomics of 213 strains and associated genera.</title>
        <authorList>
            <person name="Sun Z."/>
            <person name="Harris H.M."/>
            <person name="McCann A."/>
            <person name="Guo C."/>
            <person name="Argimon S."/>
            <person name="Zhang W."/>
            <person name="Yang X."/>
            <person name="Jeffery I.B."/>
            <person name="Cooney J.C."/>
            <person name="Kagawa T.F."/>
            <person name="Liu W."/>
            <person name="Song Y."/>
            <person name="Salvetti E."/>
            <person name="Wrobel A."/>
            <person name="Rasinkangas P."/>
            <person name="Parkhill J."/>
            <person name="Rea M.C."/>
            <person name="O'Sullivan O."/>
            <person name="Ritari J."/>
            <person name="Douillard F.P."/>
            <person name="Paul Ross R."/>
            <person name="Yang R."/>
            <person name="Briner A.E."/>
            <person name="Felis G.E."/>
            <person name="de Vos W.M."/>
            <person name="Barrangou R."/>
            <person name="Klaenhammer T.R."/>
            <person name="Caufield P.W."/>
            <person name="Cui Y."/>
            <person name="Zhang H."/>
            <person name="O'Toole P.W."/>
        </authorList>
    </citation>
    <scope>NUCLEOTIDE SEQUENCE [LARGE SCALE GENOMIC DNA]</scope>
    <source>
        <strain evidence="4 5">DSM 19972</strain>
    </source>
</reference>
<evidence type="ECO:0000313" key="5">
    <source>
        <dbReference type="Proteomes" id="UP000051686"/>
    </source>
</evidence>
<dbReference type="RefSeq" id="WP_057896911.1">
    <property type="nucleotide sequence ID" value="NZ_AZEH01000041.1"/>
</dbReference>
<dbReference type="EMBL" id="AZEH01000041">
    <property type="protein sequence ID" value="KRL04032.1"/>
    <property type="molecule type" value="Genomic_DNA"/>
</dbReference>
<dbReference type="AlphaFoldDB" id="A0A0R1M796"/>
<organism evidence="4 5">
    <name type="scientific">Liquorilactobacillus oeni DSM 19972</name>
    <dbReference type="NCBI Taxonomy" id="1423777"/>
    <lineage>
        <taxon>Bacteria</taxon>
        <taxon>Bacillati</taxon>
        <taxon>Bacillota</taxon>
        <taxon>Bacilli</taxon>
        <taxon>Lactobacillales</taxon>
        <taxon>Lactobacillaceae</taxon>
        <taxon>Liquorilactobacillus</taxon>
    </lineage>
</organism>
<dbReference type="Pfam" id="PF01832">
    <property type="entry name" value="Glucosaminidase"/>
    <property type="match status" value="1"/>
</dbReference>
<dbReference type="PANTHER" id="PTHR33308:SF10">
    <property type="entry name" value="EXO-GLUCOSAMINIDASE LYTG"/>
    <property type="match status" value="1"/>
</dbReference>
<name>A0A0R1M796_9LACO</name>
<dbReference type="Gene3D" id="4.10.80.30">
    <property type="entry name" value="DNA polymerase, domain 6"/>
    <property type="match status" value="1"/>
</dbReference>
<dbReference type="STRING" id="1423777.FD46_GL000035"/>
<dbReference type="OrthoDB" id="977752at2"/>
<proteinExistence type="inferred from homology"/>
<dbReference type="SMART" id="SM00047">
    <property type="entry name" value="LYZ2"/>
    <property type="match status" value="1"/>
</dbReference>
<comment type="caution">
    <text evidence="4">The sequence shown here is derived from an EMBL/GenBank/DDBJ whole genome shotgun (WGS) entry which is preliminary data.</text>
</comment>
<evidence type="ECO:0000256" key="2">
    <source>
        <dbReference type="ARBA" id="ARBA00022801"/>
    </source>
</evidence>
<dbReference type="PATRIC" id="fig|1423777.3.peg.37"/>
<evidence type="ECO:0000256" key="1">
    <source>
        <dbReference type="ARBA" id="ARBA00010266"/>
    </source>
</evidence>